<evidence type="ECO:0000313" key="2">
    <source>
        <dbReference type="EnsemblPlants" id="AET2Gv20730800.12"/>
    </source>
</evidence>
<reference evidence="3" key="2">
    <citation type="journal article" date="2017" name="Nat. Plants">
        <title>The Aegilops tauschii genome reveals multiple impacts of transposons.</title>
        <authorList>
            <person name="Zhao G."/>
            <person name="Zou C."/>
            <person name="Li K."/>
            <person name="Wang K."/>
            <person name="Li T."/>
            <person name="Gao L."/>
            <person name="Zhang X."/>
            <person name="Wang H."/>
            <person name="Yang Z."/>
            <person name="Liu X."/>
            <person name="Jiang W."/>
            <person name="Mao L."/>
            <person name="Kong X."/>
            <person name="Jiao Y."/>
            <person name="Jia J."/>
        </authorList>
    </citation>
    <scope>NUCLEOTIDE SEQUENCE [LARGE SCALE GENOMIC DNA]</scope>
    <source>
        <strain evidence="3">cv. AL8/78</strain>
    </source>
</reference>
<keyword evidence="3" id="KW-1185">Reference proteome</keyword>
<proteinExistence type="predicted"/>
<reference evidence="2" key="4">
    <citation type="submission" date="2019-03" db="UniProtKB">
        <authorList>
            <consortium name="EnsemblPlants"/>
        </authorList>
    </citation>
    <scope>IDENTIFICATION</scope>
</reference>
<reference evidence="3" key="1">
    <citation type="journal article" date="2014" name="Science">
        <title>Ancient hybridizations among the ancestral genomes of bread wheat.</title>
        <authorList>
            <consortium name="International Wheat Genome Sequencing Consortium,"/>
            <person name="Marcussen T."/>
            <person name="Sandve S.R."/>
            <person name="Heier L."/>
            <person name="Spannagl M."/>
            <person name="Pfeifer M."/>
            <person name="Jakobsen K.S."/>
            <person name="Wulff B.B."/>
            <person name="Steuernagel B."/>
            <person name="Mayer K.F."/>
            <person name="Olsen O.A."/>
        </authorList>
    </citation>
    <scope>NUCLEOTIDE SEQUENCE [LARGE SCALE GENOMIC DNA]</scope>
    <source>
        <strain evidence="3">cv. AL8/78</strain>
    </source>
</reference>
<dbReference type="Gramene" id="AET2Gv20730800.12">
    <property type="protein sequence ID" value="AET2Gv20730800.12"/>
    <property type="gene ID" value="AET2Gv20730800"/>
</dbReference>
<reference evidence="2" key="3">
    <citation type="journal article" date="2017" name="Nature">
        <title>Genome sequence of the progenitor of the wheat D genome Aegilops tauschii.</title>
        <authorList>
            <person name="Luo M.C."/>
            <person name="Gu Y.Q."/>
            <person name="Puiu D."/>
            <person name="Wang H."/>
            <person name="Twardziok S.O."/>
            <person name="Deal K.R."/>
            <person name="Huo N."/>
            <person name="Zhu T."/>
            <person name="Wang L."/>
            <person name="Wang Y."/>
            <person name="McGuire P.E."/>
            <person name="Liu S."/>
            <person name="Long H."/>
            <person name="Ramasamy R.K."/>
            <person name="Rodriguez J.C."/>
            <person name="Van S.L."/>
            <person name="Yuan L."/>
            <person name="Wang Z."/>
            <person name="Xia Z."/>
            <person name="Xiao L."/>
            <person name="Anderson O.D."/>
            <person name="Ouyang S."/>
            <person name="Liang Y."/>
            <person name="Zimin A.V."/>
            <person name="Pertea G."/>
            <person name="Qi P."/>
            <person name="Bennetzen J.L."/>
            <person name="Dai X."/>
            <person name="Dawson M.W."/>
            <person name="Muller H.G."/>
            <person name="Kugler K."/>
            <person name="Rivarola-Duarte L."/>
            <person name="Spannagl M."/>
            <person name="Mayer K.F.X."/>
            <person name="Lu F.H."/>
            <person name="Bevan M.W."/>
            <person name="Leroy P."/>
            <person name="Li P."/>
            <person name="You F.M."/>
            <person name="Sun Q."/>
            <person name="Liu Z."/>
            <person name="Lyons E."/>
            <person name="Wicker T."/>
            <person name="Salzberg S.L."/>
            <person name="Devos K.M."/>
            <person name="Dvorak J."/>
        </authorList>
    </citation>
    <scope>NUCLEOTIDE SEQUENCE [LARGE SCALE GENOMIC DNA]</scope>
    <source>
        <strain evidence="2">cv. AL8/78</strain>
    </source>
</reference>
<reference evidence="2" key="5">
    <citation type="journal article" date="2021" name="G3 (Bethesda)">
        <title>Aegilops tauschii genome assembly Aet v5.0 features greater sequence contiguity and improved annotation.</title>
        <authorList>
            <person name="Wang L."/>
            <person name="Zhu T."/>
            <person name="Rodriguez J.C."/>
            <person name="Deal K.R."/>
            <person name="Dubcovsky J."/>
            <person name="McGuire P.E."/>
            <person name="Lux T."/>
            <person name="Spannagl M."/>
            <person name="Mayer K.F.X."/>
            <person name="Baldrich P."/>
            <person name="Meyers B.C."/>
            <person name="Huo N."/>
            <person name="Gu Y.Q."/>
            <person name="Zhou H."/>
            <person name="Devos K.M."/>
            <person name="Bennetzen J.L."/>
            <person name="Unver T."/>
            <person name="Budak H."/>
            <person name="Gulick P.J."/>
            <person name="Galiba G."/>
            <person name="Kalapos B."/>
            <person name="Nelson D.R."/>
            <person name="Li P."/>
            <person name="You F.M."/>
            <person name="Luo M.C."/>
            <person name="Dvorak J."/>
        </authorList>
    </citation>
    <scope>NUCLEOTIDE SEQUENCE [LARGE SCALE GENOMIC DNA]</scope>
    <source>
        <strain evidence="2">cv. AL8/78</strain>
    </source>
</reference>
<feature type="compositionally biased region" description="Pro residues" evidence="1">
    <location>
        <begin position="13"/>
        <end position="28"/>
    </location>
</feature>
<dbReference type="AlphaFoldDB" id="A0A453C499"/>
<evidence type="ECO:0000313" key="3">
    <source>
        <dbReference type="Proteomes" id="UP000015105"/>
    </source>
</evidence>
<dbReference type="EnsemblPlants" id="AET2Gv20730800.12">
    <property type="protein sequence ID" value="AET2Gv20730800.12"/>
    <property type="gene ID" value="AET2Gv20730800"/>
</dbReference>
<evidence type="ECO:0000256" key="1">
    <source>
        <dbReference type="SAM" id="MobiDB-lite"/>
    </source>
</evidence>
<accession>A0A453C499</accession>
<organism evidence="2 3">
    <name type="scientific">Aegilops tauschii subsp. strangulata</name>
    <name type="common">Goatgrass</name>
    <dbReference type="NCBI Taxonomy" id="200361"/>
    <lineage>
        <taxon>Eukaryota</taxon>
        <taxon>Viridiplantae</taxon>
        <taxon>Streptophyta</taxon>
        <taxon>Embryophyta</taxon>
        <taxon>Tracheophyta</taxon>
        <taxon>Spermatophyta</taxon>
        <taxon>Magnoliopsida</taxon>
        <taxon>Liliopsida</taxon>
        <taxon>Poales</taxon>
        <taxon>Poaceae</taxon>
        <taxon>BOP clade</taxon>
        <taxon>Pooideae</taxon>
        <taxon>Triticodae</taxon>
        <taxon>Triticeae</taxon>
        <taxon>Triticinae</taxon>
        <taxon>Aegilops</taxon>
    </lineage>
</organism>
<name>A0A453C499_AEGTS</name>
<sequence length="83" mass="8964">ASREAPRSRVTPASPPIPPATLPPPTNPHHPRWKTTSTVEKRAPLHRPACPTRAFPHMTMTRGGQRAVARPSAKQASLADGTF</sequence>
<dbReference type="Proteomes" id="UP000015105">
    <property type="component" value="Chromosome 2D"/>
</dbReference>
<feature type="region of interest" description="Disordered" evidence="1">
    <location>
        <begin position="1"/>
        <end position="83"/>
    </location>
</feature>
<protein>
    <submittedName>
        <fullName evidence="2">Uncharacterized protein</fullName>
    </submittedName>
</protein>